<accession>A0A3B0XXZ9</accession>
<evidence type="ECO:0008006" key="2">
    <source>
        <dbReference type="Google" id="ProtNLM"/>
    </source>
</evidence>
<sequence>MLRHKYDAKESLFDLARLESQTPKELEYHARYRGTRIRALHPAYTVDGGHLNMNGTTALASELPDFLTVQINKAS</sequence>
<protein>
    <recommendedName>
        <fullName evidence="2">SGNH hydrolase-type esterase domain-containing protein</fullName>
    </recommendedName>
</protein>
<dbReference type="EMBL" id="UOFN01000013">
    <property type="protein sequence ID" value="VAW73248.1"/>
    <property type="molecule type" value="Genomic_DNA"/>
</dbReference>
<gene>
    <name evidence="1" type="ORF">MNBD_GAMMA15-642</name>
</gene>
<dbReference type="AlphaFoldDB" id="A0A3B0XXZ9"/>
<proteinExistence type="predicted"/>
<organism evidence="1">
    <name type="scientific">hydrothermal vent metagenome</name>
    <dbReference type="NCBI Taxonomy" id="652676"/>
    <lineage>
        <taxon>unclassified sequences</taxon>
        <taxon>metagenomes</taxon>
        <taxon>ecological metagenomes</taxon>
    </lineage>
</organism>
<evidence type="ECO:0000313" key="1">
    <source>
        <dbReference type="EMBL" id="VAW73248.1"/>
    </source>
</evidence>
<name>A0A3B0XXZ9_9ZZZZ</name>
<reference evidence="1" key="1">
    <citation type="submission" date="2018-06" db="EMBL/GenBank/DDBJ databases">
        <authorList>
            <person name="Zhirakovskaya E."/>
        </authorList>
    </citation>
    <scope>NUCLEOTIDE SEQUENCE</scope>
</reference>